<name>D8MJW9_ERWBE</name>
<accession>D8MJW9</accession>
<protein>
    <submittedName>
        <fullName evidence="1">Uncharacterized protein</fullName>
    </submittedName>
</protein>
<keyword evidence="1" id="KW-0614">Plasmid</keyword>
<geneLocation type="plasmid" evidence="1 2">
    <name>pEB170</name>
</geneLocation>
<dbReference type="AlphaFoldDB" id="D8MJW9"/>
<proteinExistence type="predicted"/>
<keyword evidence="2" id="KW-1185">Reference proteome</keyword>
<sequence length="55" mass="6577">MASLTSESENLSQVLLFHPLMVIFFIRAGQRPHHDRCPHYVTKRLFVLYRTVYQE</sequence>
<gene>
    <name evidence="1" type="ordered locus">EbC_pEb17201140</name>
</gene>
<organism evidence="2">
    <name type="scientific">Erwinia billingiae (strain Eb661)</name>
    <dbReference type="NCBI Taxonomy" id="634500"/>
    <lineage>
        <taxon>Bacteria</taxon>
        <taxon>Pseudomonadati</taxon>
        <taxon>Pseudomonadota</taxon>
        <taxon>Gammaproteobacteria</taxon>
        <taxon>Enterobacterales</taxon>
        <taxon>Erwiniaceae</taxon>
        <taxon>Erwinia</taxon>
    </lineage>
</organism>
<reference evidence="1 2" key="1">
    <citation type="journal article" date="2010" name="BMC Genomics">
        <title>Genome comparison of the epiphytic bacteria Erwinia billingiae and E. tasmaniensis with the pear pathogen E. pyrifoliae.</title>
        <authorList>
            <person name="Kube M."/>
            <person name="Migdoll A.M."/>
            <person name="Gehring I."/>
            <person name="Heitmann K."/>
            <person name="Mayer Y."/>
            <person name="Kuhl H."/>
            <person name="Knaust F."/>
            <person name="Geider K."/>
            <person name="Reinhardt R."/>
        </authorList>
    </citation>
    <scope>NUCLEOTIDE SEQUENCE [LARGE SCALE GENOMIC DNA]</scope>
    <source>
        <strain evidence="1 2">Eb661</strain>
        <plasmid evidence="1">pEB170</plasmid>
    </source>
</reference>
<dbReference type="Proteomes" id="UP000008793">
    <property type="component" value="Plasmid pEB170"/>
</dbReference>
<dbReference type="HOGENOM" id="CLU_3025235_0_0_6"/>
<dbReference type="KEGG" id="ebi:EbC_pEb17201140"/>
<evidence type="ECO:0000313" key="1">
    <source>
        <dbReference type="EMBL" id="CAX53567.1"/>
    </source>
</evidence>
<evidence type="ECO:0000313" key="2">
    <source>
        <dbReference type="Proteomes" id="UP000008793"/>
    </source>
</evidence>
<dbReference type="EMBL" id="FP236830">
    <property type="protein sequence ID" value="CAX53567.1"/>
    <property type="molecule type" value="Genomic_DNA"/>
</dbReference>